<reference evidence="12" key="3">
    <citation type="submission" date="2014-06" db="EMBL/GenBank/DDBJ databases">
        <authorList>
            <person name="Aslett M."/>
        </authorList>
    </citation>
    <scope>NUCLEOTIDE SEQUENCE</scope>
</reference>
<keyword evidence="9" id="KW-0472">Membrane</keyword>
<dbReference type="InterPro" id="IPR002659">
    <property type="entry name" value="Glyco_trans_31"/>
</dbReference>
<evidence type="ECO:0000256" key="9">
    <source>
        <dbReference type="ARBA" id="ARBA00023136"/>
    </source>
</evidence>
<dbReference type="AlphaFoldDB" id="U6JFE1"/>
<evidence type="ECO:0000256" key="1">
    <source>
        <dbReference type="ARBA" id="ARBA00004323"/>
    </source>
</evidence>
<dbReference type="OMA" id="YHIDDTW"/>
<keyword evidence="6" id="KW-0735">Signal-anchor</keyword>
<evidence type="ECO:0000256" key="8">
    <source>
        <dbReference type="ARBA" id="ARBA00023034"/>
    </source>
</evidence>
<evidence type="ECO:0000313" key="12">
    <source>
        <dbReference type="EMBL" id="CDS20442.1"/>
    </source>
</evidence>
<dbReference type="EMBL" id="LK028581">
    <property type="protein sequence ID" value="CDS20442.1"/>
    <property type="molecule type" value="Genomic_DNA"/>
</dbReference>
<keyword evidence="3 10" id="KW-0328">Glycosyltransferase</keyword>
<proteinExistence type="inferred from homology"/>
<keyword evidence="4 13" id="KW-0808">Transferase</keyword>
<keyword evidence="11" id="KW-0732">Signal</keyword>
<evidence type="ECO:0000313" key="14">
    <source>
        <dbReference type="Proteomes" id="UP000019149"/>
    </source>
</evidence>
<dbReference type="RefSeq" id="XP_024346256.1">
    <property type="nucleotide sequence ID" value="XM_024499330.1"/>
</dbReference>
<evidence type="ECO:0000313" key="13">
    <source>
        <dbReference type="EMBL" id="EUB55060.1"/>
    </source>
</evidence>
<gene>
    <name evidence="13 16" type="ORF">EGR_10081</name>
    <name evidence="12" type="ORF">EgrG_001110100</name>
</gene>
<evidence type="ECO:0000256" key="6">
    <source>
        <dbReference type="ARBA" id="ARBA00022968"/>
    </source>
</evidence>
<organism evidence="13 14">
    <name type="scientific">Echinococcus granulosus</name>
    <name type="common">Hydatid tapeworm</name>
    <dbReference type="NCBI Taxonomy" id="6210"/>
    <lineage>
        <taxon>Eukaryota</taxon>
        <taxon>Metazoa</taxon>
        <taxon>Spiralia</taxon>
        <taxon>Lophotrochozoa</taxon>
        <taxon>Platyhelminthes</taxon>
        <taxon>Cestoda</taxon>
        <taxon>Eucestoda</taxon>
        <taxon>Cyclophyllidea</taxon>
        <taxon>Taeniidae</taxon>
        <taxon>Echinococcus</taxon>
        <taxon>Echinococcus granulosus group</taxon>
    </lineage>
</organism>
<name>U6JFE1_ECHGR</name>
<keyword evidence="5" id="KW-0812">Transmembrane</keyword>
<evidence type="ECO:0000256" key="7">
    <source>
        <dbReference type="ARBA" id="ARBA00022989"/>
    </source>
</evidence>
<evidence type="ECO:0000256" key="4">
    <source>
        <dbReference type="ARBA" id="ARBA00022679"/>
    </source>
</evidence>
<keyword evidence="7" id="KW-1133">Transmembrane helix</keyword>
<dbReference type="Proteomes" id="UP000019149">
    <property type="component" value="Unassembled WGS sequence"/>
</dbReference>
<comment type="similarity">
    <text evidence="2 10">Belongs to the glycosyltransferase 31 family.</text>
</comment>
<feature type="chain" id="PRO_5008431670" description="Hexosyltransferase" evidence="11">
    <location>
        <begin position="19"/>
        <end position="415"/>
    </location>
</feature>
<dbReference type="WBParaSite" id="EgrG_001110100">
    <property type="protein sequence ID" value="EgrG_001110100"/>
    <property type="gene ID" value="EgrG_001110100"/>
</dbReference>
<evidence type="ECO:0000256" key="5">
    <source>
        <dbReference type="ARBA" id="ARBA00022692"/>
    </source>
</evidence>
<evidence type="ECO:0000256" key="10">
    <source>
        <dbReference type="RuleBase" id="RU363063"/>
    </source>
</evidence>
<evidence type="ECO:0000256" key="2">
    <source>
        <dbReference type="ARBA" id="ARBA00008661"/>
    </source>
</evidence>
<dbReference type="PANTHER" id="PTHR11214">
    <property type="entry name" value="BETA-1,3-N-ACETYLGLUCOSAMINYLTRANSFERASE"/>
    <property type="match status" value="1"/>
</dbReference>
<accession>U6JFE1</accession>
<evidence type="ECO:0000313" key="16">
    <source>
        <dbReference type="WBParaSite" id="EgrG_001110100"/>
    </source>
</evidence>
<dbReference type="EMBL" id="APAU02000188">
    <property type="protein sequence ID" value="EUB55060.1"/>
    <property type="molecule type" value="Genomic_DNA"/>
</dbReference>
<reference evidence="12 15" key="2">
    <citation type="journal article" date="2013" name="Nature">
        <title>The genomes of four tapeworm species reveal adaptations to parasitism.</title>
        <authorList>
            <person name="Tsai I.J."/>
            <person name="Zarowiecki M."/>
            <person name="Holroyd N."/>
            <person name="Garciarrubio A."/>
            <person name="Sanchez-Flores A."/>
            <person name="Brooks K.L."/>
            <person name="Tracey A."/>
            <person name="Bobes R.J."/>
            <person name="Fragoso G."/>
            <person name="Sciutto E."/>
            <person name="Aslett M."/>
            <person name="Beasley H."/>
            <person name="Bennett H.M."/>
            <person name="Cai J."/>
            <person name="Camicia F."/>
            <person name="Clark R."/>
            <person name="Cucher M."/>
            <person name="De Silva N."/>
            <person name="Day T.A."/>
            <person name="Deplazes P."/>
            <person name="Estrada K."/>
            <person name="Fernandez C."/>
            <person name="Holland P.W."/>
            <person name="Hou J."/>
            <person name="Hu S."/>
            <person name="Huckvale T."/>
            <person name="Hung S.S."/>
            <person name="Kamenetzky L."/>
            <person name="Keane J.A."/>
            <person name="Kiss F."/>
            <person name="Koziol U."/>
            <person name="Lambert O."/>
            <person name="Liu K."/>
            <person name="Luo X."/>
            <person name="Luo Y."/>
            <person name="Macchiaroli N."/>
            <person name="Nichol S."/>
            <person name="Paps J."/>
            <person name="Parkinson J."/>
            <person name="Pouchkina-Stantcheva N."/>
            <person name="Riddiford N."/>
            <person name="Rosenzvit M."/>
            <person name="Salinas G."/>
            <person name="Wasmuth J.D."/>
            <person name="Zamanian M."/>
            <person name="Zheng Y."/>
            <person name="Cai X."/>
            <person name="Soberon X."/>
            <person name="Olson P.D."/>
            <person name="Laclette J.P."/>
            <person name="Brehm K."/>
            <person name="Berriman M."/>
            <person name="Garciarrubio A."/>
            <person name="Bobes R.J."/>
            <person name="Fragoso G."/>
            <person name="Sanchez-Flores A."/>
            <person name="Estrada K."/>
            <person name="Cevallos M.A."/>
            <person name="Morett E."/>
            <person name="Gonzalez V."/>
            <person name="Portillo T."/>
            <person name="Ochoa-Leyva A."/>
            <person name="Jose M.V."/>
            <person name="Sciutto E."/>
            <person name="Landa A."/>
            <person name="Jimenez L."/>
            <person name="Valdes V."/>
            <person name="Carrero J.C."/>
            <person name="Larralde C."/>
            <person name="Morales-Montor J."/>
            <person name="Limon-Lason J."/>
            <person name="Soberon X."/>
            <person name="Laclette J.P."/>
        </authorList>
    </citation>
    <scope>NUCLEOTIDE SEQUENCE [LARGE SCALE GENOMIC DNA]</scope>
</reference>
<protein>
    <recommendedName>
        <fullName evidence="10">Hexosyltransferase</fullName>
        <ecNumber evidence="10">2.4.1.-</ecNumber>
    </recommendedName>
</protein>
<dbReference type="KEGG" id="egl:EGR_10081"/>
<evidence type="ECO:0000256" key="11">
    <source>
        <dbReference type="SAM" id="SignalP"/>
    </source>
</evidence>
<dbReference type="Proteomes" id="UP000492820">
    <property type="component" value="Unassembled WGS sequence"/>
</dbReference>
<feature type="signal peptide" evidence="11">
    <location>
        <begin position="1"/>
        <end position="18"/>
    </location>
</feature>
<sequence length="415" mass="48152">MFCLSVFFICLKISPPKTQDTDTAKHQRKLSGPVSWPMKLRKYGSGYAVTLGYQVNSINAPKFTVPDQFVLKECPKGVPLRFEDLKGIRDHLWRLPIHPQVFRTYPQAINVSDTVNRLLQGRPIEEAPINNVVFRYSVVSKSVCHPDYPASQDYDVVVVVKSGATNFQRRENFRRIYRTKSADWGRLHLGQRIGIVFSVGLRVSQQNVLHRGGRTFRLNPDGESANEILQRLEEELVNNDDLIVGEYEDNYFNLTMKMQYSYIWVATFCQRNRPIVLFLDDDGPFSDRDLAKALHKLSPEKKAYLFHGIMVLQGRVYRYDKRGFDKWGVSKSEVPWPEHPPYPFGVYVLMSYSNVQRLALGMLFTKPYHIDDTWLGLTAARMSMHFRNIHLLISKARLLRTRQEGYGPIDWQWSV</sequence>
<dbReference type="GO" id="GO:0016758">
    <property type="term" value="F:hexosyltransferase activity"/>
    <property type="evidence" value="ECO:0007669"/>
    <property type="project" value="InterPro"/>
</dbReference>
<reference evidence="13 14" key="1">
    <citation type="journal article" date="2013" name="Nat. Genet.">
        <title>The genome of the hydatid tapeworm Echinococcus granulosus.</title>
        <authorList>
            <person name="Zheng H."/>
            <person name="Zhang W."/>
            <person name="Zhang L."/>
            <person name="Zhang Z."/>
            <person name="Li J."/>
            <person name="Lu G."/>
            <person name="Zhu Y."/>
            <person name="Wang Y."/>
            <person name="Huang Y."/>
            <person name="Liu J."/>
            <person name="Kang H."/>
            <person name="Chen J."/>
            <person name="Wang L."/>
            <person name="Chen A."/>
            <person name="Yu S."/>
            <person name="Gao Z."/>
            <person name="Jin L."/>
            <person name="Gu W."/>
            <person name="Wang Z."/>
            <person name="Zhao L."/>
            <person name="Shi B."/>
            <person name="Wen H."/>
            <person name="Lin R."/>
            <person name="Jones M.K."/>
            <person name="Brejova B."/>
            <person name="Vinar T."/>
            <person name="Zhao G."/>
            <person name="McManus D.P."/>
            <person name="Chen Z."/>
            <person name="Zhou Y."/>
            <person name="Wang S."/>
        </authorList>
    </citation>
    <scope>NUCLEOTIDE SEQUENCE [LARGE SCALE GENOMIC DNA]</scope>
</reference>
<keyword evidence="14" id="KW-1185">Reference proteome</keyword>
<dbReference type="EC" id="2.4.1.-" evidence="10"/>
<keyword evidence="8 10" id="KW-0333">Golgi apparatus</keyword>
<dbReference type="CTD" id="36345796"/>
<dbReference type="GeneID" id="36345796"/>
<dbReference type="OrthoDB" id="2139606at2759"/>
<evidence type="ECO:0000256" key="3">
    <source>
        <dbReference type="ARBA" id="ARBA00022676"/>
    </source>
</evidence>
<dbReference type="GO" id="GO:0000139">
    <property type="term" value="C:Golgi membrane"/>
    <property type="evidence" value="ECO:0007669"/>
    <property type="project" value="UniProtKB-SubCell"/>
</dbReference>
<dbReference type="Pfam" id="PF01762">
    <property type="entry name" value="Galactosyl_T"/>
    <property type="match status" value="1"/>
</dbReference>
<dbReference type="GO" id="GO:0006493">
    <property type="term" value="P:protein O-linked glycosylation"/>
    <property type="evidence" value="ECO:0007669"/>
    <property type="project" value="TreeGrafter"/>
</dbReference>
<comment type="subcellular location">
    <subcellularLocation>
        <location evidence="1 10">Golgi apparatus membrane</location>
        <topology evidence="1 10">Single-pass type II membrane protein</topology>
    </subcellularLocation>
</comment>
<evidence type="ECO:0000313" key="15">
    <source>
        <dbReference type="Proteomes" id="UP000492820"/>
    </source>
</evidence>
<dbReference type="PANTHER" id="PTHR11214:SF3">
    <property type="entry name" value="BETA-1,3-GALACTOSYLTRANSFERASE 6"/>
    <property type="match status" value="1"/>
</dbReference>
<reference evidence="16" key="4">
    <citation type="submission" date="2020-10" db="UniProtKB">
        <authorList>
            <consortium name="WormBaseParasite"/>
        </authorList>
    </citation>
    <scope>IDENTIFICATION</scope>
</reference>